<dbReference type="AlphaFoldDB" id="A0A9W9C178"/>
<proteinExistence type="predicted"/>
<accession>A0A9W9C178</accession>
<protein>
    <submittedName>
        <fullName evidence="1">Uncharacterized protein</fullName>
    </submittedName>
</protein>
<dbReference type="Proteomes" id="UP001140562">
    <property type="component" value="Unassembled WGS sequence"/>
</dbReference>
<dbReference type="OrthoDB" id="5329332at2759"/>
<organism evidence="1 2">
    <name type="scientific">Didymella glomerata</name>
    <dbReference type="NCBI Taxonomy" id="749621"/>
    <lineage>
        <taxon>Eukaryota</taxon>
        <taxon>Fungi</taxon>
        <taxon>Dikarya</taxon>
        <taxon>Ascomycota</taxon>
        <taxon>Pezizomycotina</taxon>
        <taxon>Dothideomycetes</taxon>
        <taxon>Pleosporomycetidae</taxon>
        <taxon>Pleosporales</taxon>
        <taxon>Pleosporineae</taxon>
        <taxon>Didymellaceae</taxon>
        <taxon>Didymella</taxon>
    </lineage>
</organism>
<name>A0A9W9C178_9PLEO</name>
<evidence type="ECO:0000313" key="2">
    <source>
        <dbReference type="Proteomes" id="UP001140562"/>
    </source>
</evidence>
<sequence>MVFNPDIDREKELIHAILTADLTPAQLDAIHERFGLGAMLDSPYPRHQLYITDKRSWSSLSHLEIWHETPHRDDEPGYFPIIIIDAETPKDNAVWFIDRIAEQFDLDHKTAESLNTLFKVRMDLKDIVLSYVNYDIANTDIREAMDTVSVPYPTPEGFTQETPYSLGFDPIRDRYMCPTWVTAEPDDMEESRDLNDRSNFMPLPEVVYRLKGDVAREHGLQARWTMGSDRQDDKFPMGSKILQLEYDPEHVTPTYEKPEGSL</sequence>
<reference evidence="1" key="1">
    <citation type="submission" date="2022-10" db="EMBL/GenBank/DDBJ databases">
        <title>Tapping the CABI collections for fungal endophytes: first genome assemblies for Collariella, Neodidymelliopsis, Ascochyta clinopodiicola, Didymella pomorum, Didymosphaeria variabile, Neocosmospora piperis and Neocucurbitaria cava.</title>
        <authorList>
            <person name="Hill R."/>
        </authorList>
    </citation>
    <scope>NUCLEOTIDE SEQUENCE</scope>
    <source>
        <strain evidence="1">IMI 360193</strain>
    </source>
</reference>
<gene>
    <name evidence="1" type="ORF">N0V87_002960</name>
</gene>
<dbReference type="EMBL" id="JAPEUV010000020">
    <property type="protein sequence ID" value="KAJ4339760.1"/>
    <property type="molecule type" value="Genomic_DNA"/>
</dbReference>
<keyword evidence="2" id="KW-1185">Reference proteome</keyword>
<comment type="caution">
    <text evidence="1">The sequence shown here is derived from an EMBL/GenBank/DDBJ whole genome shotgun (WGS) entry which is preliminary data.</text>
</comment>
<evidence type="ECO:0000313" key="1">
    <source>
        <dbReference type="EMBL" id="KAJ4339760.1"/>
    </source>
</evidence>